<gene>
    <name evidence="3" type="ORF">G5C33_11065</name>
</gene>
<dbReference type="AlphaFoldDB" id="A0A6G6Y5Q2"/>
<keyword evidence="3" id="KW-0808">Transferase</keyword>
<evidence type="ECO:0000313" key="3">
    <source>
        <dbReference type="EMBL" id="QIG80262.1"/>
    </source>
</evidence>
<dbReference type="InterPro" id="IPR002656">
    <property type="entry name" value="Acyl_transf_3_dom"/>
</dbReference>
<keyword evidence="4" id="KW-1185">Reference proteome</keyword>
<accession>A0A6G6Y5Q2</accession>
<feature type="transmembrane region" description="Helical" evidence="1">
    <location>
        <begin position="20"/>
        <end position="38"/>
    </location>
</feature>
<dbReference type="PANTHER" id="PTHR36927:SF1">
    <property type="entry name" value="MDO-LIKE PROTEIN"/>
    <property type="match status" value="1"/>
</dbReference>
<evidence type="ECO:0000259" key="2">
    <source>
        <dbReference type="Pfam" id="PF01757"/>
    </source>
</evidence>
<feature type="transmembrane region" description="Helical" evidence="1">
    <location>
        <begin position="180"/>
        <end position="204"/>
    </location>
</feature>
<dbReference type="Proteomes" id="UP000501568">
    <property type="component" value="Chromosome"/>
</dbReference>
<dbReference type="Pfam" id="PF01757">
    <property type="entry name" value="Acyl_transf_3"/>
    <property type="match status" value="1"/>
</dbReference>
<dbReference type="RefSeq" id="WP_165327267.1">
    <property type="nucleotide sequence ID" value="NZ_CP049109.1"/>
</dbReference>
<evidence type="ECO:0000256" key="1">
    <source>
        <dbReference type="SAM" id="Phobius"/>
    </source>
</evidence>
<sequence>MAQIAGGDGARLHHFDAAHAIMLLMGIPYHAALLYRLSGDWILVSPDRSVTATLIVALIHSFRMPAFFILSGYFGAMLLHRRGASAWLRQRLLRIGVPIVGSLLLFGFAEHFLLSMAQGDMNPAEVLADMASRPDFLFHRWFLIVLLLLSLALLGVLPLAQHYRSAAAVFVRRLQVRGLIWLPLAALCLASVAAGLFDVAAQALGWPLFAEYGRKFLYFAPFFFAGAACQLHGRLLVHFLNVTRRQIWITAILLLCYVASYRGFYGPDFVAAHPYVALGIGIVRDFTAVATGFAVTRLFLAWARNRFAAPSQRVRYVVDGALGIYLSHMLFVLLYGGMFLHVTLPPMLEIALISGASLLSVLAVHHLTQRSHLLALLLNGTPLRLRAEPRFRSPFRR</sequence>
<name>A0A6G6Y5Q2_9SPHN</name>
<feature type="transmembrane region" description="Helical" evidence="1">
    <location>
        <begin position="50"/>
        <end position="74"/>
    </location>
</feature>
<feature type="transmembrane region" description="Helical" evidence="1">
    <location>
        <begin position="247"/>
        <end position="264"/>
    </location>
</feature>
<proteinExistence type="predicted"/>
<dbReference type="GO" id="GO:0016747">
    <property type="term" value="F:acyltransferase activity, transferring groups other than amino-acyl groups"/>
    <property type="evidence" value="ECO:0007669"/>
    <property type="project" value="InterPro"/>
</dbReference>
<feature type="transmembrane region" description="Helical" evidence="1">
    <location>
        <begin position="216"/>
        <end position="235"/>
    </location>
</feature>
<feature type="transmembrane region" description="Helical" evidence="1">
    <location>
        <begin position="350"/>
        <end position="368"/>
    </location>
</feature>
<reference evidence="3 4" key="1">
    <citation type="submission" date="2020-02" db="EMBL/GenBank/DDBJ databases">
        <authorList>
            <person name="Zheng R.K."/>
            <person name="Sun C.M."/>
        </authorList>
    </citation>
    <scope>NUCLEOTIDE SEQUENCE [LARGE SCALE GENOMIC DNA]</scope>
    <source>
        <strain evidence="4">zrk23</strain>
    </source>
</reference>
<organism evidence="3 4">
    <name type="scientific">Stakelama tenebrarum</name>
    <dbReference type="NCBI Taxonomy" id="2711215"/>
    <lineage>
        <taxon>Bacteria</taxon>
        <taxon>Pseudomonadati</taxon>
        <taxon>Pseudomonadota</taxon>
        <taxon>Alphaproteobacteria</taxon>
        <taxon>Sphingomonadales</taxon>
        <taxon>Sphingomonadaceae</taxon>
        <taxon>Stakelama</taxon>
    </lineage>
</organism>
<evidence type="ECO:0000313" key="4">
    <source>
        <dbReference type="Proteomes" id="UP000501568"/>
    </source>
</evidence>
<feature type="transmembrane region" description="Helical" evidence="1">
    <location>
        <begin position="137"/>
        <end position="160"/>
    </location>
</feature>
<feature type="transmembrane region" description="Helical" evidence="1">
    <location>
        <begin position="321"/>
        <end position="344"/>
    </location>
</feature>
<feature type="transmembrane region" description="Helical" evidence="1">
    <location>
        <begin position="95"/>
        <end position="117"/>
    </location>
</feature>
<keyword evidence="1" id="KW-0472">Membrane</keyword>
<feature type="domain" description="Acyltransferase 3" evidence="2">
    <location>
        <begin position="15"/>
        <end position="363"/>
    </location>
</feature>
<dbReference type="KEGG" id="spzr:G5C33_11065"/>
<keyword evidence="3" id="KW-0012">Acyltransferase</keyword>
<keyword evidence="1" id="KW-0812">Transmembrane</keyword>
<dbReference type="PANTHER" id="PTHR36927">
    <property type="entry name" value="BLR4337 PROTEIN"/>
    <property type="match status" value="1"/>
</dbReference>
<dbReference type="EMBL" id="CP049109">
    <property type="protein sequence ID" value="QIG80262.1"/>
    <property type="molecule type" value="Genomic_DNA"/>
</dbReference>
<feature type="transmembrane region" description="Helical" evidence="1">
    <location>
        <begin position="276"/>
        <end position="300"/>
    </location>
</feature>
<keyword evidence="1" id="KW-1133">Transmembrane helix</keyword>
<dbReference type="InterPro" id="IPR050623">
    <property type="entry name" value="Glucan_succinyl_AcylTrfase"/>
</dbReference>
<protein>
    <submittedName>
        <fullName evidence="3">Acyltransferase family protein</fullName>
    </submittedName>
</protein>